<keyword evidence="10" id="KW-1185">Reference proteome</keyword>
<evidence type="ECO:0000256" key="3">
    <source>
        <dbReference type="ARBA" id="ARBA00022614"/>
    </source>
</evidence>
<dbReference type="Proteomes" id="UP000078541">
    <property type="component" value="Unassembled WGS sequence"/>
</dbReference>
<reference evidence="9 10" key="1">
    <citation type="submission" date="2016-03" db="EMBL/GenBank/DDBJ databases">
        <title>Trachymyrmex septentrionalis WGS genome.</title>
        <authorList>
            <person name="Nygaard S."/>
            <person name="Hu H."/>
            <person name="Boomsma J."/>
            <person name="Zhang G."/>
        </authorList>
    </citation>
    <scope>NUCLEOTIDE SEQUENCE [LARGE SCALE GENOMIC DNA]</scope>
    <source>
        <strain evidence="9">Tsep2-gDNA-1</strain>
        <tissue evidence="9">Whole body</tissue>
    </source>
</reference>
<evidence type="ECO:0000256" key="1">
    <source>
        <dbReference type="ARBA" id="ARBA00003843"/>
    </source>
</evidence>
<dbReference type="STRING" id="34720.A0A151JXE6"/>
<organism evidence="9 10">
    <name type="scientific">Trachymyrmex septentrionalis</name>
    <dbReference type="NCBI Taxonomy" id="34720"/>
    <lineage>
        <taxon>Eukaryota</taxon>
        <taxon>Metazoa</taxon>
        <taxon>Ecdysozoa</taxon>
        <taxon>Arthropoda</taxon>
        <taxon>Hexapoda</taxon>
        <taxon>Insecta</taxon>
        <taxon>Pterygota</taxon>
        <taxon>Neoptera</taxon>
        <taxon>Endopterygota</taxon>
        <taxon>Hymenoptera</taxon>
        <taxon>Apocrita</taxon>
        <taxon>Aculeata</taxon>
        <taxon>Formicoidea</taxon>
        <taxon>Formicidae</taxon>
        <taxon>Myrmicinae</taxon>
        <taxon>Trachymyrmex</taxon>
    </lineage>
</organism>
<evidence type="ECO:0000256" key="5">
    <source>
        <dbReference type="ARBA" id="ARBA00023242"/>
    </source>
</evidence>
<sequence length="537" mass="62144">MLIIGGPPARMCKAGDVSLTLTLLEKKGFENRVKLFEHRDNFSKLRGKSRNKLVTILGEERMLTGICSMGKYPPKFYDLKIYGKTHVSCVKKRMVHLSIKHVLTVRFIQTSDKGNVQCPESETLINQPSQLVKTIVNLMDINNVTPEYEIDLTSDLIAKNVDILEENIILILKIWKMKTWQLKIRKMYLESNNCRDVMMKTPIEDSTVMFNLIVDESKSENSAEIKTENEGEDSEEPDKILIIDPDSEELDFNHSRLTKLENLEPLTQVRRLCFTWNLIKKIENLDTLTNLVELELRDNQIITIENLDALVNLELLDLSFNRIKKIEGLNNLLNLQKLFLSSNKILQIENISHLANLATLELGDNKIREIENLEGLENLTNLFLGKNKITKIQNLENLKNLTLLSLQSNRITKIENIEELKKLNQLYLSENSIMCIEGIENCPELTTLDLANNKIKKIQNMDHLESLEDFWMNNNEIEDWNTLESLTANKQLQTVYLEHNPIAKDSNYRRKVMLLLPWLEQLDATLCKRKTGQQWGE</sequence>
<dbReference type="PANTHER" id="PTHR45973">
    <property type="entry name" value="PROTEIN PHOSPHATASE 1 REGULATORY SUBUNIT SDS22-RELATED"/>
    <property type="match status" value="1"/>
</dbReference>
<evidence type="ECO:0000313" key="10">
    <source>
        <dbReference type="Proteomes" id="UP000078541"/>
    </source>
</evidence>
<evidence type="ECO:0000256" key="4">
    <source>
        <dbReference type="ARBA" id="ARBA00022737"/>
    </source>
</evidence>
<proteinExistence type="inferred from homology"/>
<dbReference type="Gene3D" id="3.80.10.10">
    <property type="entry name" value="Ribonuclease Inhibitor"/>
    <property type="match status" value="2"/>
</dbReference>
<name>A0A151JXE6_9HYME</name>
<accession>A0A151JXE6</accession>
<evidence type="ECO:0000256" key="6">
    <source>
        <dbReference type="ARBA" id="ARBA00023460"/>
    </source>
</evidence>
<comment type="subcellular location">
    <subcellularLocation>
        <location evidence="2">Nucleus</location>
    </subcellularLocation>
</comment>
<keyword evidence="4" id="KW-0677">Repeat</keyword>
<dbReference type="Pfam" id="PF14580">
    <property type="entry name" value="LRR_9"/>
    <property type="match status" value="2"/>
</dbReference>
<dbReference type="InterPro" id="IPR003603">
    <property type="entry name" value="U2A'_phosphoprotein32A_C"/>
</dbReference>
<dbReference type="FunFam" id="3.80.10.10:FF:000055">
    <property type="entry name" value="Protein phosphatase 1 regulatory subunit 7"/>
    <property type="match status" value="1"/>
</dbReference>
<dbReference type="SMART" id="SM00365">
    <property type="entry name" value="LRR_SD22"/>
    <property type="match status" value="11"/>
</dbReference>
<protein>
    <recommendedName>
        <fullName evidence="7">Dynein axonemal assembly factor 1 homolog</fullName>
    </recommendedName>
</protein>
<dbReference type="SUPFAM" id="SSF52058">
    <property type="entry name" value="L domain-like"/>
    <property type="match status" value="1"/>
</dbReference>
<keyword evidence="3" id="KW-0433">Leucine-rich repeat</keyword>
<dbReference type="GO" id="GO:0005634">
    <property type="term" value="C:nucleus"/>
    <property type="evidence" value="ECO:0007669"/>
    <property type="project" value="UniProtKB-SubCell"/>
</dbReference>
<keyword evidence="5" id="KW-0539">Nucleus</keyword>
<evidence type="ECO:0000256" key="2">
    <source>
        <dbReference type="ARBA" id="ARBA00004123"/>
    </source>
</evidence>
<comment type="similarity">
    <text evidence="6">Belongs to the SDS22 family.</text>
</comment>
<dbReference type="InterPro" id="IPR003591">
    <property type="entry name" value="Leu-rich_rpt_typical-subtyp"/>
</dbReference>
<dbReference type="InterPro" id="IPR001611">
    <property type="entry name" value="Leu-rich_rpt"/>
</dbReference>
<evidence type="ECO:0000259" key="8">
    <source>
        <dbReference type="SMART" id="SM00446"/>
    </source>
</evidence>
<evidence type="ECO:0000313" key="9">
    <source>
        <dbReference type="EMBL" id="KYN39709.1"/>
    </source>
</evidence>
<feature type="domain" description="U2A'/phosphoprotein 32 family A C-terminal" evidence="8">
    <location>
        <begin position="505"/>
        <end position="523"/>
    </location>
</feature>
<comment type="function">
    <text evidence="1">Cilium-specific protein required for cilia structures.</text>
</comment>
<evidence type="ECO:0000256" key="7">
    <source>
        <dbReference type="ARBA" id="ARBA00024433"/>
    </source>
</evidence>
<dbReference type="AlphaFoldDB" id="A0A151JXE6"/>
<gene>
    <name evidence="9" type="ORF">ALC56_05887</name>
</gene>
<dbReference type="InterPro" id="IPR050576">
    <property type="entry name" value="Cilia_flagella_integrity"/>
</dbReference>
<dbReference type="InterPro" id="IPR032675">
    <property type="entry name" value="LRR_dom_sf"/>
</dbReference>
<dbReference type="EMBL" id="KQ981604">
    <property type="protein sequence ID" value="KYN39709.1"/>
    <property type="molecule type" value="Genomic_DNA"/>
</dbReference>
<dbReference type="PANTHER" id="PTHR45973:SF23">
    <property type="entry name" value="PROTEIN PHOSPHATASE 1 REGULATORY SUBUNIT 7"/>
    <property type="match status" value="1"/>
</dbReference>
<dbReference type="SMART" id="SM00369">
    <property type="entry name" value="LRR_TYP"/>
    <property type="match status" value="7"/>
</dbReference>
<dbReference type="PROSITE" id="PS51450">
    <property type="entry name" value="LRR"/>
    <property type="match status" value="9"/>
</dbReference>
<dbReference type="SMART" id="SM00446">
    <property type="entry name" value="LRRcap"/>
    <property type="match status" value="1"/>
</dbReference>